<proteinExistence type="predicted"/>
<sequence>MNSDTDNAASPDVVDPPNPYATGPLKEGDADDQELLLDIPLEEKPFPTLPSTILRWTLVCGIAAVPSFVIGLNVTEGQFLGMVTGIAIFVAGYVWADLVTRNRPWRRYRNIRITLRTVYILRLIVSIILPAGMIVDMFTGMIAVVTVTSISQLNDGTGLGFISTVFTTLIQGVLLNILLMVLALCIYPIVRLTGRGRQSKRLRKQGGDDQTPSDSSSESLANPLLSSSESSSSEPSLR</sequence>
<name>Q7UGM7_RHOBA</name>
<reference evidence="3 4" key="1">
    <citation type="journal article" date="2003" name="Proc. Natl. Acad. Sci. U.S.A.">
        <title>Complete genome sequence of the marine planctomycete Pirellula sp. strain 1.</title>
        <authorList>
            <person name="Gloeckner F.O."/>
            <person name="Kube M."/>
            <person name="Bauer M."/>
            <person name="Teeling H."/>
            <person name="Lombardot T."/>
            <person name="Ludwig W."/>
            <person name="Gade D."/>
            <person name="Beck A."/>
            <person name="Borzym K."/>
            <person name="Heitmann K."/>
            <person name="Rabus R."/>
            <person name="Schlesner H."/>
            <person name="Amann R."/>
            <person name="Reinhardt R."/>
        </authorList>
    </citation>
    <scope>NUCLEOTIDE SEQUENCE [LARGE SCALE GENOMIC DNA]</scope>
    <source>
        <strain evidence="4">DSM 10527 / NCIMB 13988 / SH1</strain>
    </source>
</reference>
<dbReference type="EMBL" id="BX294141">
    <property type="protein sequence ID" value="CAD78302.1"/>
    <property type="molecule type" value="Genomic_DNA"/>
</dbReference>
<dbReference type="AlphaFoldDB" id="Q7UGM7"/>
<dbReference type="EnsemblBacteria" id="CAD78302">
    <property type="protein sequence ID" value="CAD78302"/>
    <property type="gene ID" value="RB5124"/>
</dbReference>
<dbReference type="Proteomes" id="UP000001025">
    <property type="component" value="Chromosome"/>
</dbReference>
<feature type="region of interest" description="Disordered" evidence="1">
    <location>
        <begin position="1"/>
        <end position="28"/>
    </location>
</feature>
<feature type="transmembrane region" description="Helical" evidence="2">
    <location>
        <begin position="79"/>
        <end position="98"/>
    </location>
</feature>
<keyword evidence="4" id="KW-1185">Reference proteome</keyword>
<keyword evidence="2" id="KW-0812">Transmembrane</keyword>
<dbReference type="STRING" id="243090.RB5124"/>
<dbReference type="KEGG" id="rba:RB5124"/>
<accession>Q7UGM7</accession>
<protein>
    <submittedName>
        <fullName evidence="3">Uncharacterized protein</fullName>
    </submittedName>
</protein>
<keyword evidence="2" id="KW-1133">Transmembrane helix</keyword>
<dbReference type="InParanoid" id="Q7UGM7"/>
<feature type="compositionally biased region" description="Low complexity" evidence="1">
    <location>
        <begin position="215"/>
        <end position="238"/>
    </location>
</feature>
<dbReference type="OrthoDB" id="292557at2"/>
<evidence type="ECO:0000313" key="4">
    <source>
        <dbReference type="Proteomes" id="UP000001025"/>
    </source>
</evidence>
<evidence type="ECO:0000256" key="1">
    <source>
        <dbReference type="SAM" id="MobiDB-lite"/>
    </source>
</evidence>
<dbReference type="RefSeq" id="WP_011120287.1">
    <property type="nucleotide sequence ID" value="NC_005027.1"/>
</dbReference>
<evidence type="ECO:0000313" key="3">
    <source>
        <dbReference type="EMBL" id="CAD78302.1"/>
    </source>
</evidence>
<feature type="transmembrane region" description="Helical" evidence="2">
    <location>
        <begin position="119"/>
        <end position="145"/>
    </location>
</feature>
<dbReference type="HOGENOM" id="CLU_1165112_0_0_0"/>
<evidence type="ECO:0000256" key="2">
    <source>
        <dbReference type="SAM" id="Phobius"/>
    </source>
</evidence>
<organism evidence="3 4">
    <name type="scientific">Rhodopirellula baltica (strain DSM 10527 / NCIMB 13988 / SH1)</name>
    <dbReference type="NCBI Taxonomy" id="243090"/>
    <lineage>
        <taxon>Bacteria</taxon>
        <taxon>Pseudomonadati</taxon>
        <taxon>Planctomycetota</taxon>
        <taxon>Planctomycetia</taxon>
        <taxon>Pirellulales</taxon>
        <taxon>Pirellulaceae</taxon>
        <taxon>Rhodopirellula</taxon>
    </lineage>
</organism>
<feature type="transmembrane region" description="Helical" evidence="2">
    <location>
        <begin position="53"/>
        <end position="73"/>
    </location>
</feature>
<gene>
    <name evidence="3" type="ordered locus">RB5124</name>
</gene>
<keyword evidence="2" id="KW-0472">Membrane</keyword>
<feature type="region of interest" description="Disordered" evidence="1">
    <location>
        <begin position="199"/>
        <end position="238"/>
    </location>
</feature>
<feature type="transmembrane region" description="Helical" evidence="2">
    <location>
        <begin position="165"/>
        <end position="190"/>
    </location>
</feature>